<keyword evidence="1" id="KW-0472">Membrane</keyword>
<keyword evidence="1" id="KW-1133">Transmembrane helix</keyword>
<organism evidence="2 3">
    <name type="scientific">Alicyclobacillus acidocaldarius (strain Tc-4-1)</name>
    <name type="common">Bacillus acidocaldarius</name>
    <dbReference type="NCBI Taxonomy" id="1048834"/>
    <lineage>
        <taxon>Bacteria</taxon>
        <taxon>Bacillati</taxon>
        <taxon>Bacillota</taxon>
        <taxon>Bacilli</taxon>
        <taxon>Bacillales</taxon>
        <taxon>Alicyclobacillaceae</taxon>
        <taxon>Alicyclobacillus</taxon>
    </lineage>
</organism>
<protein>
    <submittedName>
        <fullName evidence="2">Uncharacterized protein</fullName>
    </submittedName>
</protein>
<feature type="transmembrane region" description="Helical" evidence="1">
    <location>
        <begin position="68"/>
        <end position="95"/>
    </location>
</feature>
<reference evidence="2 3" key="1">
    <citation type="journal article" date="2011" name="J. Bacteriol.">
        <title>Complete Genome Sequence of Alicyclobacillus acidocaldarius Strain Tc-4-1.</title>
        <authorList>
            <person name="Chen Y."/>
            <person name="He Y."/>
            <person name="Zhang B."/>
            <person name="Yang J."/>
            <person name="Li W."/>
            <person name="Dong Z."/>
            <person name="Hu S."/>
        </authorList>
    </citation>
    <scope>NUCLEOTIDE SEQUENCE [LARGE SCALE GENOMIC DNA]</scope>
    <source>
        <strain evidence="2 3">Tc-4-1</strain>
    </source>
</reference>
<proteinExistence type="predicted"/>
<evidence type="ECO:0000256" key="1">
    <source>
        <dbReference type="SAM" id="Phobius"/>
    </source>
</evidence>
<name>F8IKP4_ALIAT</name>
<sequence length="102" mass="11479">MTEAVKHIRPTVRLHHRRWMAMRAKWFTSGCVALFLISVILVWIFAEQYVLSAYGSAGMPGAAGANPWGVWLALAVCVGVLSALGAAIMFVQMAWKDWRMWR</sequence>
<keyword evidence="1" id="KW-0812">Transmembrane</keyword>
<dbReference type="AlphaFoldDB" id="F8IKP4"/>
<accession>F8IKP4</accession>
<evidence type="ECO:0000313" key="3">
    <source>
        <dbReference type="Proteomes" id="UP000000292"/>
    </source>
</evidence>
<dbReference type="HOGENOM" id="CLU_179047_0_0_9"/>
<dbReference type="KEGG" id="aad:TC41_2920"/>
<dbReference type="PATRIC" id="fig|1048834.4.peg.2775"/>
<feature type="transmembrane region" description="Helical" evidence="1">
    <location>
        <begin position="26"/>
        <end position="46"/>
    </location>
</feature>
<dbReference type="Proteomes" id="UP000000292">
    <property type="component" value="Chromosome"/>
</dbReference>
<gene>
    <name evidence="2" type="ordered locus">TC41_2920</name>
</gene>
<dbReference type="EMBL" id="CP002902">
    <property type="protein sequence ID" value="AEJ44810.1"/>
    <property type="molecule type" value="Genomic_DNA"/>
</dbReference>
<reference evidence="3" key="2">
    <citation type="submission" date="2011-06" db="EMBL/GenBank/DDBJ databases">
        <title>The complete genome sequence of Alicyclobacillus acidocaldarius sp. Tc-4-1.</title>
        <authorList>
            <person name="Chen Y."/>
            <person name="He Y."/>
            <person name="Dong Z."/>
            <person name="Hu S."/>
        </authorList>
    </citation>
    <scope>NUCLEOTIDE SEQUENCE [LARGE SCALE GENOMIC DNA]</scope>
    <source>
        <strain evidence="3">Tc-4-1</strain>
    </source>
</reference>
<evidence type="ECO:0000313" key="2">
    <source>
        <dbReference type="EMBL" id="AEJ44810.1"/>
    </source>
</evidence>